<dbReference type="PRINTS" id="PR00153">
    <property type="entry name" value="CSAPPISMRASE"/>
</dbReference>
<dbReference type="PROSITE" id="PS00170">
    <property type="entry name" value="CSA_PPIASE_1"/>
    <property type="match status" value="1"/>
</dbReference>
<dbReference type="SUPFAM" id="SSF50891">
    <property type="entry name" value="Cyclophilin-like"/>
    <property type="match status" value="1"/>
</dbReference>
<dbReference type="Pfam" id="PF00160">
    <property type="entry name" value="Pro_isomerase"/>
    <property type="match status" value="2"/>
</dbReference>
<organism evidence="6 7">
    <name type="scientific">Butyricimonas hominis</name>
    <dbReference type="NCBI Taxonomy" id="2763032"/>
    <lineage>
        <taxon>Bacteria</taxon>
        <taxon>Pseudomonadati</taxon>
        <taxon>Bacteroidota</taxon>
        <taxon>Bacteroidia</taxon>
        <taxon>Bacteroidales</taxon>
        <taxon>Odoribacteraceae</taxon>
        <taxon>Butyricimonas</taxon>
    </lineage>
</organism>
<protein>
    <recommendedName>
        <fullName evidence="4">Peptidyl-prolyl cis-trans isomerase</fullName>
        <shortName evidence="4">PPIase</shortName>
        <ecNumber evidence="4">5.2.1.8</ecNumber>
    </recommendedName>
</protein>
<dbReference type="PANTHER" id="PTHR45625:SF4">
    <property type="entry name" value="PEPTIDYLPROLYL ISOMERASE DOMAIN AND WD REPEAT-CONTAINING PROTEIN 1"/>
    <property type="match status" value="1"/>
</dbReference>
<keyword evidence="3 4" id="KW-0413">Isomerase</keyword>
<keyword evidence="2 4" id="KW-0697">Rotamase</keyword>
<dbReference type="PANTHER" id="PTHR45625">
    <property type="entry name" value="PEPTIDYL-PROLYL CIS-TRANS ISOMERASE-RELATED"/>
    <property type="match status" value="1"/>
</dbReference>
<keyword evidence="7" id="KW-1185">Reference proteome</keyword>
<feature type="domain" description="PPIase cyclophilin-type" evidence="5">
    <location>
        <begin position="28"/>
        <end position="266"/>
    </location>
</feature>
<comment type="similarity">
    <text evidence="1 4">Belongs to the cyclophilin-type PPIase family.</text>
</comment>
<dbReference type="PROSITE" id="PS50072">
    <property type="entry name" value="CSA_PPIASE_2"/>
    <property type="match status" value="1"/>
</dbReference>
<dbReference type="InterPro" id="IPR020892">
    <property type="entry name" value="Cyclophilin-type_PPIase_CS"/>
</dbReference>
<dbReference type="EMBL" id="JACOOH010000001">
    <property type="protein sequence ID" value="MBC5620033.1"/>
    <property type="molecule type" value="Genomic_DNA"/>
</dbReference>
<reference evidence="6 7" key="1">
    <citation type="submission" date="2020-08" db="EMBL/GenBank/DDBJ databases">
        <title>Genome public.</title>
        <authorList>
            <person name="Liu C."/>
            <person name="Sun Q."/>
        </authorList>
    </citation>
    <scope>NUCLEOTIDE SEQUENCE [LARGE SCALE GENOMIC DNA]</scope>
    <source>
        <strain evidence="6 7">NSJ-56</strain>
    </source>
</reference>
<dbReference type="CDD" id="cd00317">
    <property type="entry name" value="cyclophilin"/>
    <property type="match status" value="1"/>
</dbReference>
<dbReference type="RefSeq" id="WP_099291310.1">
    <property type="nucleotide sequence ID" value="NZ_JACOOH010000001.1"/>
</dbReference>
<evidence type="ECO:0000259" key="5">
    <source>
        <dbReference type="PROSITE" id="PS50072"/>
    </source>
</evidence>
<comment type="caution">
    <text evidence="6">The sequence shown here is derived from an EMBL/GenBank/DDBJ whole genome shotgun (WGS) entry which is preliminary data.</text>
</comment>
<comment type="catalytic activity">
    <reaction evidence="4">
        <text>[protein]-peptidylproline (omega=180) = [protein]-peptidylproline (omega=0)</text>
        <dbReference type="Rhea" id="RHEA:16237"/>
        <dbReference type="Rhea" id="RHEA-COMP:10747"/>
        <dbReference type="Rhea" id="RHEA-COMP:10748"/>
        <dbReference type="ChEBI" id="CHEBI:83833"/>
        <dbReference type="ChEBI" id="CHEBI:83834"/>
        <dbReference type="EC" id="5.2.1.8"/>
    </reaction>
</comment>
<dbReference type="InterPro" id="IPR029000">
    <property type="entry name" value="Cyclophilin-like_dom_sf"/>
</dbReference>
<evidence type="ECO:0000256" key="3">
    <source>
        <dbReference type="ARBA" id="ARBA00023235"/>
    </source>
</evidence>
<accession>A0ABR7CWJ1</accession>
<sequence>MNKIIGVLLLLVMVSSCKEEAEPVVKISTNYGDIRIRLYENTPKHRDNFLKLVKENFYDSLLFHRVINHFMIQGGDPTSKNAAPDVMLGEGDVGYRVDAEFRVPEYFHKKGALAAAREGDQVNPERGSSGAQFYIVQGRVYEPEELETMVQSINGRRKLALYNQLKMKYVSELERLQEANDTAGLATLSEKLTQECDSLFADEELVLSEEQKKAYTTVGGTPHLDGQYTVFGEVIEGLDVVDKIAAVKTGSADRPEKDVVIYSVRKE</sequence>
<evidence type="ECO:0000256" key="4">
    <source>
        <dbReference type="RuleBase" id="RU363019"/>
    </source>
</evidence>
<dbReference type="PROSITE" id="PS51257">
    <property type="entry name" value="PROKAR_LIPOPROTEIN"/>
    <property type="match status" value="1"/>
</dbReference>
<dbReference type="Gene3D" id="2.40.100.10">
    <property type="entry name" value="Cyclophilin-like"/>
    <property type="match status" value="2"/>
</dbReference>
<dbReference type="GO" id="GO:0016853">
    <property type="term" value="F:isomerase activity"/>
    <property type="evidence" value="ECO:0007669"/>
    <property type="project" value="UniProtKB-KW"/>
</dbReference>
<evidence type="ECO:0000313" key="6">
    <source>
        <dbReference type="EMBL" id="MBC5620033.1"/>
    </source>
</evidence>
<dbReference type="EC" id="5.2.1.8" evidence="4"/>
<dbReference type="InterPro" id="IPR002130">
    <property type="entry name" value="Cyclophilin-type_PPIase_dom"/>
</dbReference>
<evidence type="ECO:0000256" key="1">
    <source>
        <dbReference type="ARBA" id="ARBA00007365"/>
    </source>
</evidence>
<dbReference type="InterPro" id="IPR044666">
    <property type="entry name" value="Cyclophilin_A-like"/>
</dbReference>
<evidence type="ECO:0000256" key="2">
    <source>
        <dbReference type="ARBA" id="ARBA00023110"/>
    </source>
</evidence>
<proteinExistence type="inferred from homology"/>
<comment type="function">
    <text evidence="4">PPIases accelerate the folding of proteins. It catalyzes the cis-trans isomerization of proline imidic peptide bonds in oligopeptides.</text>
</comment>
<evidence type="ECO:0000313" key="7">
    <source>
        <dbReference type="Proteomes" id="UP000646484"/>
    </source>
</evidence>
<dbReference type="Proteomes" id="UP000646484">
    <property type="component" value="Unassembled WGS sequence"/>
</dbReference>
<gene>
    <name evidence="6" type="ORF">H8S64_02860</name>
</gene>
<name>A0ABR7CWJ1_9BACT</name>